<feature type="transmembrane region" description="Helical" evidence="1">
    <location>
        <begin position="105"/>
        <end position="127"/>
    </location>
</feature>
<proteinExistence type="predicted"/>
<evidence type="ECO:0000256" key="1">
    <source>
        <dbReference type="SAM" id="Phobius"/>
    </source>
</evidence>
<dbReference type="EMBL" id="PJCQ01000001">
    <property type="protein sequence ID" value="PLV21120.1"/>
    <property type="molecule type" value="Genomic_DNA"/>
</dbReference>
<dbReference type="Pfam" id="PF14018">
    <property type="entry name" value="DUF4234"/>
    <property type="match status" value="1"/>
</dbReference>
<feature type="domain" description="DUF4234" evidence="2">
    <location>
        <begin position="72"/>
        <end position="158"/>
    </location>
</feature>
<gene>
    <name evidence="3" type="ORF">CXG49_00790</name>
    <name evidence="4" type="ORF">CXG53_00790</name>
</gene>
<name>A0AAX0W273_9PSED</name>
<evidence type="ECO:0000313" key="4">
    <source>
        <dbReference type="EMBL" id="PLV25998.1"/>
    </source>
</evidence>
<dbReference type="AlphaFoldDB" id="A0AAX0W273"/>
<organism evidence="3 6">
    <name type="scientific">Pseudomonas guariconensis</name>
    <dbReference type="NCBI Taxonomy" id="1288410"/>
    <lineage>
        <taxon>Bacteria</taxon>
        <taxon>Pseudomonadati</taxon>
        <taxon>Pseudomonadota</taxon>
        <taxon>Gammaproteobacteria</taxon>
        <taxon>Pseudomonadales</taxon>
        <taxon>Pseudomonadaceae</taxon>
        <taxon>Pseudomonas</taxon>
    </lineage>
</organism>
<evidence type="ECO:0000259" key="2">
    <source>
        <dbReference type="Pfam" id="PF14018"/>
    </source>
</evidence>
<keyword evidence="1" id="KW-0812">Transmembrane</keyword>
<dbReference type="Proteomes" id="UP000234878">
    <property type="component" value="Unassembled WGS sequence"/>
</dbReference>
<protein>
    <submittedName>
        <fullName evidence="3">DUF4234 domain-containing protein</fullName>
    </submittedName>
</protein>
<dbReference type="EMBL" id="PJCP01000001">
    <property type="protein sequence ID" value="PLV25998.1"/>
    <property type="molecule type" value="Genomic_DNA"/>
</dbReference>
<evidence type="ECO:0000313" key="5">
    <source>
        <dbReference type="Proteomes" id="UP000234839"/>
    </source>
</evidence>
<feature type="transmembrane region" description="Helical" evidence="1">
    <location>
        <begin position="133"/>
        <end position="154"/>
    </location>
</feature>
<feature type="transmembrane region" description="Helical" evidence="1">
    <location>
        <begin position="74"/>
        <end position="93"/>
    </location>
</feature>
<evidence type="ECO:0000313" key="3">
    <source>
        <dbReference type="EMBL" id="PLV21120.1"/>
    </source>
</evidence>
<sequence length="211" mass="23601">MPATFATKVWRQNSHVLSFAPRCPRLAAHTPRTMVEQGMPHQTADASARFFLSKIGSAMTSPAELMNKVNRKTLHLVLLCAATGGLYLLIWLYKTNQHLREATGQTVCSETYIIWICVCMGLSGVFIDNPEPFLVGIGALLSIASGVLFIVWAFNARSLLMTYANAQQQPYFSMNAFYTFLFNAYYINYCINELGENAQRQQPIHAQPAQP</sequence>
<comment type="caution">
    <text evidence="3">The sequence shown here is derived from an EMBL/GenBank/DDBJ whole genome shotgun (WGS) entry which is preliminary data.</text>
</comment>
<reference evidence="5 6" key="1">
    <citation type="submission" date="2017-12" db="EMBL/GenBank/DDBJ databases">
        <title>Detection of the carbapenemase gene blaVIM-5 in members of the Pseudomonas putida group isolated from polluted Nigerian wetlands.</title>
        <authorList>
            <person name="Adelowo O."/>
            <person name="Vollmers J."/>
            <person name="Maeusezahl I."/>
            <person name="Kaster A.-K."/>
            <person name="Mueller J.A."/>
        </authorList>
    </citation>
    <scope>NUCLEOTIDE SEQUENCE [LARGE SCALE GENOMIC DNA]</scope>
    <source>
        <strain evidence="4 5">MR119</strain>
        <strain evidence="3 6">MR144</strain>
    </source>
</reference>
<keyword evidence="1" id="KW-0472">Membrane</keyword>
<dbReference type="InterPro" id="IPR025328">
    <property type="entry name" value="DUF4234"/>
</dbReference>
<evidence type="ECO:0000313" key="6">
    <source>
        <dbReference type="Proteomes" id="UP000234878"/>
    </source>
</evidence>
<accession>A0AAX0W273</accession>
<keyword evidence="1" id="KW-1133">Transmembrane helix</keyword>
<keyword evidence="5" id="KW-1185">Reference proteome</keyword>
<dbReference type="Proteomes" id="UP000234839">
    <property type="component" value="Unassembled WGS sequence"/>
</dbReference>